<feature type="transmembrane region" description="Helical" evidence="1">
    <location>
        <begin position="192"/>
        <end position="210"/>
    </location>
</feature>
<keyword evidence="1" id="KW-1133">Transmembrane helix</keyword>
<dbReference type="InterPro" id="IPR012337">
    <property type="entry name" value="RNaseH-like_sf"/>
</dbReference>
<dbReference type="InterPro" id="IPR002197">
    <property type="entry name" value="HTH_Fis"/>
</dbReference>
<evidence type="ECO:0000313" key="4">
    <source>
        <dbReference type="Proteomes" id="UP000075578"/>
    </source>
</evidence>
<feature type="domain" description="Integrase catalytic" evidence="2">
    <location>
        <begin position="135"/>
        <end position="323"/>
    </location>
</feature>
<evidence type="ECO:0000313" key="3">
    <source>
        <dbReference type="EMBL" id="KYC45193.1"/>
    </source>
</evidence>
<keyword evidence="1" id="KW-0472">Membrane</keyword>
<dbReference type="InterPro" id="IPR036397">
    <property type="entry name" value="RNaseH_sf"/>
</dbReference>
<dbReference type="PATRIC" id="fig|1705564.3.peg.2100"/>
<dbReference type="SUPFAM" id="SSF46689">
    <property type="entry name" value="Homeodomain-like"/>
    <property type="match status" value="1"/>
</dbReference>
<protein>
    <submittedName>
        <fullName evidence="3">Bacterial regulatory protein, Fis family</fullName>
    </submittedName>
</protein>
<dbReference type="Pfam" id="PF02954">
    <property type="entry name" value="HTH_8"/>
    <property type="match status" value="1"/>
</dbReference>
<evidence type="ECO:0000259" key="2">
    <source>
        <dbReference type="PROSITE" id="PS50994"/>
    </source>
</evidence>
<dbReference type="Gene3D" id="3.30.420.10">
    <property type="entry name" value="Ribonuclease H-like superfamily/Ribonuclease H"/>
    <property type="match status" value="1"/>
</dbReference>
<dbReference type="GO" id="GO:0015074">
    <property type="term" value="P:DNA integration"/>
    <property type="evidence" value="ECO:0007669"/>
    <property type="project" value="InterPro"/>
</dbReference>
<proteinExistence type="predicted"/>
<gene>
    <name evidence="3" type="ORF">AMQ74_01910</name>
</gene>
<dbReference type="PROSITE" id="PS50994">
    <property type="entry name" value="INTEGRASE"/>
    <property type="match status" value="1"/>
</dbReference>
<dbReference type="EMBL" id="LNGD01000248">
    <property type="protein sequence ID" value="KYC45193.1"/>
    <property type="molecule type" value="Genomic_DNA"/>
</dbReference>
<reference evidence="3 4" key="1">
    <citation type="journal article" date="2016" name="ISME J.">
        <title>Chasing the elusive Euryarchaeota class WSA2: genomes reveal a uniquely fastidious methyl-reducing methanogen.</title>
        <authorList>
            <person name="Nobu M.K."/>
            <person name="Narihiro T."/>
            <person name="Kuroda K."/>
            <person name="Mei R."/>
            <person name="Liu W.T."/>
        </authorList>
    </citation>
    <scope>NUCLEOTIDE SEQUENCE [LARGE SCALE GENOMIC DNA]</scope>
    <source>
        <strain evidence="3">U1lsi0528_Bin089</strain>
    </source>
</reference>
<dbReference type="GO" id="GO:0043565">
    <property type="term" value="F:sequence-specific DNA binding"/>
    <property type="evidence" value="ECO:0007669"/>
    <property type="project" value="InterPro"/>
</dbReference>
<organism evidence="3 4">
    <name type="scientific">Candidatus Methanofastidiosum methylothiophilum</name>
    <dbReference type="NCBI Taxonomy" id="1705564"/>
    <lineage>
        <taxon>Archaea</taxon>
        <taxon>Methanobacteriati</taxon>
        <taxon>Methanobacteriota</taxon>
        <taxon>Stenosarchaea group</taxon>
        <taxon>Candidatus Methanofastidiosia</taxon>
        <taxon>Candidatus Methanofastidiosales</taxon>
        <taxon>Candidatus Methanofastidiosaceae</taxon>
        <taxon>Candidatus Methanofastidiosum</taxon>
    </lineage>
</organism>
<dbReference type="Proteomes" id="UP000075578">
    <property type="component" value="Unassembled WGS sequence"/>
</dbReference>
<dbReference type="Gene3D" id="1.10.10.60">
    <property type="entry name" value="Homeodomain-like"/>
    <property type="match status" value="1"/>
</dbReference>
<sequence>MDIISYSELRKQSKVFAREVIRKVLNRNNGNVSKTASIMGITRNTVRRARDGSLEDESRRPKKSPNKTYTFLENLIVKEASNTGFRYRRLSGYLNRKYSLNISEDTIKAILKRNSVEKKKKRAYNGKNRSLYDYENLLPFYEFQLDTKHILDKNALPESVYKHISKYGLPLYEWNMIDIATRARFTAYSYELNATYGYAFIVFCMLWLRAHNVRNKIRIRMDNGMEFCGGSAKKLSQWNDDLSRLNVELYTIPPGAKHLMGVIENSHRFDDEYFFIIHTERCFNTKSFLYKAQKWQDTWNFAKPNFGKGMDGLTPTQKLKKFHSLINEYVLLFPTILMENLFKYAYFILQSIMLKSGGQYVYTKCLLPLLSCQYDNVPFAKNRNVLC</sequence>
<evidence type="ECO:0000256" key="1">
    <source>
        <dbReference type="SAM" id="Phobius"/>
    </source>
</evidence>
<dbReference type="InterPro" id="IPR001584">
    <property type="entry name" value="Integrase_cat-core"/>
</dbReference>
<accession>A0A150IJJ7</accession>
<dbReference type="AlphaFoldDB" id="A0A150IJJ7"/>
<dbReference type="InterPro" id="IPR009057">
    <property type="entry name" value="Homeodomain-like_sf"/>
</dbReference>
<keyword evidence="1" id="KW-0812">Transmembrane</keyword>
<name>A0A150IJJ7_9EURY</name>
<comment type="caution">
    <text evidence="3">The sequence shown here is derived from an EMBL/GenBank/DDBJ whole genome shotgun (WGS) entry which is preliminary data.</text>
</comment>
<dbReference type="SUPFAM" id="SSF53098">
    <property type="entry name" value="Ribonuclease H-like"/>
    <property type="match status" value="1"/>
</dbReference>